<organism evidence="2 3">
    <name type="scientific">Polyplax serrata</name>
    <name type="common">Common mouse louse</name>
    <dbReference type="NCBI Taxonomy" id="468196"/>
    <lineage>
        <taxon>Eukaryota</taxon>
        <taxon>Metazoa</taxon>
        <taxon>Ecdysozoa</taxon>
        <taxon>Arthropoda</taxon>
        <taxon>Hexapoda</taxon>
        <taxon>Insecta</taxon>
        <taxon>Pterygota</taxon>
        <taxon>Neoptera</taxon>
        <taxon>Paraneoptera</taxon>
        <taxon>Psocodea</taxon>
        <taxon>Troctomorpha</taxon>
        <taxon>Phthiraptera</taxon>
        <taxon>Anoplura</taxon>
        <taxon>Polyplacidae</taxon>
        <taxon>Polyplax</taxon>
    </lineage>
</organism>
<feature type="compositionally biased region" description="Low complexity" evidence="1">
    <location>
        <begin position="304"/>
        <end position="314"/>
    </location>
</feature>
<evidence type="ECO:0000313" key="2">
    <source>
        <dbReference type="EMBL" id="KAK6643067.1"/>
    </source>
</evidence>
<feature type="compositionally biased region" description="Polar residues" evidence="1">
    <location>
        <begin position="249"/>
        <end position="260"/>
    </location>
</feature>
<dbReference type="AlphaFoldDB" id="A0AAN8SB34"/>
<protein>
    <submittedName>
        <fullName evidence="2">Uncharacterized protein</fullName>
    </submittedName>
</protein>
<evidence type="ECO:0000313" key="3">
    <source>
        <dbReference type="Proteomes" id="UP001372834"/>
    </source>
</evidence>
<proteinExistence type="predicted"/>
<name>A0AAN8SB34_POLSC</name>
<reference evidence="2 3" key="1">
    <citation type="submission" date="2023-10" db="EMBL/GenBank/DDBJ databases">
        <title>Genomes of two closely related lineages of the louse Polyplax serrata with different host specificities.</title>
        <authorList>
            <person name="Martinu J."/>
            <person name="Tarabai H."/>
            <person name="Stefka J."/>
            <person name="Hypsa V."/>
        </authorList>
    </citation>
    <scope>NUCLEOTIDE SEQUENCE [LARGE SCALE GENOMIC DNA]</scope>
    <source>
        <strain evidence="2">HR10_N</strain>
    </source>
</reference>
<evidence type="ECO:0000256" key="1">
    <source>
        <dbReference type="SAM" id="MobiDB-lite"/>
    </source>
</evidence>
<feature type="compositionally biased region" description="Basic and acidic residues" evidence="1">
    <location>
        <begin position="267"/>
        <end position="286"/>
    </location>
</feature>
<comment type="caution">
    <text evidence="2">The sequence shown here is derived from an EMBL/GenBank/DDBJ whole genome shotgun (WGS) entry which is preliminary data.</text>
</comment>
<accession>A0AAN8SB34</accession>
<feature type="compositionally biased region" description="Basic and acidic residues" evidence="1">
    <location>
        <begin position="328"/>
        <end position="338"/>
    </location>
</feature>
<dbReference type="EMBL" id="JAWJWE010000002">
    <property type="protein sequence ID" value="KAK6643067.1"/>
    <property type="molecule type" value="Genomic_DNA"/>
</dbReference>
<feature type="region of interest" description="Disordered" evidence="1">
    <location>
        <begin position="243"/>
        <end position="338"/>
    </location>
</feature>
<dbReference type="Proteomes" id="UP001372834">
    <property type="component" value="Unassembled WGS sequence"/>
</dbReference>
<sequence length="338" mass="39686">MDKTVKGQKWFKLSNKSTTMRFNQKKFVKRFVRYSKETSPTNSTDEFDYFASTPTPTLTDSFDWRKKTREEIEDMKKEIQWKAFERIENFELVNRPEISKLFRGNKTREPEVGDPNEMWTLAQREPRQESCDESTPDDEKTTWKISRMSLPVTMNEKTGQFKMQNQNLLWRSLEHIQQLYEDEHLQELSEVISVQFENGISETGLEMMSSCCVEKSRPGDIGAGNIRKARLSRWNFLRYDNSQRKSPRMKTSYSKLFTRNNNKKMSKREQRSPADDRHPRKEHFDECSSNTEDSCTCSCCSCDTCTNSSTENSTGDARQTARGPSFGRADRRRDIDHP</sequence>
<gene>
    <name evidence="2" type="ORF">RUM43_004570</name>
</gene>